<dbReference type="Pfam" id="PF00582">
    <property type="entry name" value="Usp"/>
    <property type="match status" value="2"/>
</dbReference>
<feature type="domain" description="UspA" evidence="2">
    <location>
        <begin position="5"/>
        <end position="112"/>
    </location>
</feature>
<comment type="similarity">
    <text evidence="1">Belongs to the universal stress protein A family.</text>
</comment>
<dbReference type="AlphaFoldDB" id="A0A1W1BCG6"/>
<sequence>MKAINKILTVIDDSKLSRDILKKSIELANKFEATIIVLYTIHIPFFNLPVYNKDVPVDREKVKESIDKIFDELNIEKNISHHTLVYFGDNSERAIIEAKRDSVDMIVTCSNIKYEKLIREAQKPMLVVKSEYREYKNILIPTDLSEKSKKSIEFIKNSFDANLALVHGYESVTATMSMYDISYVNMVEYQKENRDIALELFGAFQKEVGVEGELTDANFSLPHGVLEYIEDKKPDLVLVTSHSSEESFFVGSMSSYLAKESPYDILIFC</sequence>
<accession>A0A1W1BCG6</accession>
<dbReference type="EMBL" id="FPHE01000017">
    <property type="protein sequence ID" value="SFV51234.1"/>
    <property type="molecule type" value="Genomic_DNA"/>
</dbReference>
<protein>
    <recommendedName>
        <fullName evidence="2">UspA domain-containing protein</fullName>
    </recommendedName>
</protein>
<dbReference type="PANTHER" id="PTHR46268">
    <property type="entry name" value="STRESS RESPONSE PROTEIN NHAX"/>
    <property type="match status" value="1"/>
</dbReference>
<evidence type="ECO:0000313" key="3">
    <source>
        <dbReference type="EMBL" id="SFV51234.1"/>
    </source>
</evidence>
<name>A0A1W1BCG6_9ZZZZ</name>
<dbReference type="Gene3D" id="3.40.50.620">
    <property type="entry name" value="HUPs"/>
    <property type="match status" value="2"/>
</dbReference>
<evidence type="ECO:0000256" key="1">
    <source>
        <dbReference type="ARBA" id="ARBA00008791"/>
    </source>
</evidence>
<dbReference type="SUPFAM" id="SSF52402">
    <property type="entry name" value="Adenine nucleotide alpha hydrolases-like"/>
    <property type="match status" value="2"/>
</dbReference>
<dbReference type="InterPro" id="IPR006015">
    <property type="entry name" value="Universal_stress_UspA"/>
</dbReference>
<dbReference type="CDD" id="cd00293">
    <property type="entry name" value="USP-like"/>
    <property type="match status" value="2"/>
</dbReference>
<organism evidence="3">
    <name type="scientific">hydrothermal vent metagenome</name>
    <dbReference type="NCBI Taxonomy" id="652676"/>
    <lineage>
        <taxon>unclassified sequences</taxon>
        <taxon>metagenomes</taxon>
        <taxon>ecological metagenomes</taxon>
    </lineage>
</organism>
<proteinExistence type="inferred from homology"/>
<reference evidence="3" key="1">
    <citation type="submission" date="2016-10" db="EMBL/GenBank/DDBJ databases">
        <authorList>
            <person name="de Groot N.N."/>
        </authorList>
    </citation>
    <scope>NUCLEOTIDE SEQUENCE</scope>
</reference>
<dbReference type="InterPro" id="IPR006016">
    <property type="entry name" value="UspA"/>
</dbReference>
<gene>
    <name evidence="3" type="ORF">MNB_SV-12-734</name>
</gene>
<dbReference type="InterPro" id="IPR014729">
    <property type="entry name" value="Rossmann-like_a/b/a_fold"/>
</dbReference>
<dbReference type="PRINTS" id="PR01438">
    <property type="entry name" value="UNVRSLSTRESS"/>
</dbReference>
<dbReference type="PANTHER" id="PTHR46268:SF6">
    <property type="entry name" value="UNIVERSAL STRESS PROTEIN UP12"/>
    <property type="match status" value="1"/>
</dbReference>
<evidence type="ECO:0000259" key="2">
    <source>
        <dbReference type="Pfam" id="PF00582"/>
    </source>
</evidence>
<feature type="domain" description="UspA" evidence="2">
    <location>
        <begin position="135"/>
        <end position="267"/>
    </location>
</feature>